<gene>
    <name evidence="1" type="ORF">EKH80_23470</name>
</gene>
<evidence type="ECO:0000313" key="1">
    <source>
        <dbReference type="EMBL" id="RUL68506.1"/>
    </source>
</evidence>
<name>A0A432LYD4_9GAMM</name>
<comment type="caution">
    <text evidence="1">The sequence shown here is derived from an EMBL/GenBank/DDBJ whole genome shotgun (WGS) entry which is preliminary data.</text>
</comment>
<keyword evidence="2" id="KW-1185">Reference proteome</keyword>
<dbReference type="AlphaFoldDB" id="A0A432LYD4"/>
<proteinExistence type="predicted"/>
<sequence length="70" mass="7815">MTNVLDSLESNLFETSAAIEGFREMSHAKRVFILGRRDLSSMLRTPLPAITLPNHDKGDRMPCIGQEELG</sequence>
<evidence type="ECO:0000313" key="2">
    <source>
        <dbReference type="Proteomes" id="UP000274358"/>
    </source>
</evidence>
<dbReference type="Proteomes" id="UP000274358">
    <property type="component" value="Unassembled WGS sequence"/>
</dbReference>
<organism evidence="1 2">
    <name type="scientific">Dyella choica</name>
    <dbReference type="NCBI Taxonomy" id="1927959"/>
    <lineage>
        <taxon>Bacteria</taxon>
        <taxon>Pseudomonadati</taxon>
        <taxon>Pseudomonadota</taxon>
        <taxon>Gammaproteobacteria</taxon>
        <taxon>Lysobacterales</taxon>
        <taxon>Rhodanobacteraceae</taxon>
        <taxon>Dyella</taxon>
    </lineage>
</organism>
<reference evidence="1 2" key="1">
    <citation type="submission" date="2018-12" db="EMBL/GenBank/DDBJ databases">
        <title>Dyella dinghuensis sp. nov. DHOA06 and Dyella choica sp. nov. 4M-K27, isolated from forest soil.</title>
        <authorList>
            <person name="Qiu L.-H."/>
            <person name="Gao Z.-H."/>
        </authorList>
    </citation>
    <scope>NUCLEOTIDE SEQUENCE [LARGE SCALE GENOMIC DNA]</scope>
    <source>
        <strain evidence="1 2">4M-K27</strain>
    </source>
</reference>
<protein>
    <submittedName>
        <fullName evidence="1">Uncharacterized protein</fullName>
    </submittedName>
</protein>
<dbReference type="EMBL" id="RYYV01000050">
    <property type="protein sequence ID" value="RUL68506.1"/>
    <property type="molecule type" value="Genomic_DNA"/>
</dbReference>
<accession>A0A432LYD4</accession>